<sequence length="431" mass="45448">MKRTTNTRPNGPTKSKPVPSLAKGKGKQVDRPVKKARVASRASEDKSDGSGSGSDSHSDNGSSDDESDGEEDGEARKAAQLAALEAHSRALLGLPPLSPPSKPDDDDHVDSAEQESEEEAEDDEGEGEDFESDDGWGAEDGFVSDSEGELTAQASTTKSKPTTPPMETSNVPVVVFDQPSAASSSTLSKAERRAFLTGNSAKMMGITSTPDYPPSRKRSRQTAEEDDEDATAASLDKSLHSMLLNSLLPEHAASLASRPVDKRNAMSARLLELANYELPGEGSKVMKTQHLSKHSAKIRTGMVHKQEARDKAKRQEAIESGNNVRGMSSLGEGLKKSGGKGSQRAMMGVETGKKKGMESRKKGDEDRARGLGMGVGRFAGGMLKLTKGEIDGVNGEFERRRESSRGGRGGQGGRGGRGGGGRGGGSRGGKR</sequence>
<feature type="region of interest" description="Disordered" evidence="1">
    <location>
        <begin position="386"/>
        <end position="431"/>
    </location>
</feature>
<protein>
    <submittedName>
        <fullName evidence="2">Uncharacterized protein</fullName>
    </submittedName>
</protein>
<dbReference type="GO" id="GO:0005730">
    <property type="term" value="C:nucleolus"/>
    <property type="evidence" value="ECO:0007669"/>
    <property type="project" value="TreeGrafter"/>
</dbReference>
<feature type="compositionally biased region" description="Acidic residues" evidence="1">
    <location>
        <begin position="62"/>
        <end position="73"/>
    </location>
</feature>
<dbReference type="PANTHER" id="PTHR28096:SF1">
    <property type="entry name" value="PROTEIN FAF1"/>
    <property type="match status" value="1"/>
</dbReference>
<feature type="region of interest" description="Disordered" evidence="1">
    <location>
        <begin position="1"/>
        <end position="237"/>
    </location>
</feature>
<proteinExistence type="predicted"/>
<feature type="compositionally biased region" description="Basic and acidic residues" evidence="1">
    <location>
        <begin position="102"/>
        <end position="111"/>
    </location>
</feature>
<feature type="compositionally biased region" description="Acidic residues" evidence="1">
    <location>
        <begin position="112"/>
        <end position="137"/>
    </location>
</feature>
<dbReference type="Proteomes" id="UP000095149">
    <property type="component" value="Unassembled WGS sequence"/>
</dbReference>
<feature type="compositionally biased region" description="Basic and acidic residues" evidence="1">
    <location>
        <begin position="351"/>
        <end position="369"/>
    </location>
</feature>
<evidence type="ECO:0000256" key="1">
    <source>
        <dbReference type="SAM" id="MobiDB-lite"/>
    </source>
</evidence>
<feature type="compositionally biased region" description="Basic and acidic residues" evidence="1">
    <location>
        <begin position="304"/>
        <end position="317"/>
    </location>
</feature>
<dbReference type="GO" id="GO:0000462">
    <property type="term" value="P:maturation of SSU-rRNA from tricistronic rRNA transcript (SSU-rRNA, 5.8S rRNA, LSU-rRNA)"/>
    <property type="evidence" value="ECO:0007669"/>
    <property type="project" value="TreeGrafter"/>
</dbReference>
<evidence type="ECO:0000313" key="3">
    <source>
        <dbReference type="Proteomes" id="UP000095149"/>
    </source>
</evidence>
<dbReference type="InterPro" id="IPR053030">
    <property type="entry name" value="Ribosomal_biogenesis_FAF1-like"/>
</dbReference>
<dbReference type="EMBL" id="MEKH01000002">
    <property type="protein sequence ID" value="ODO10339.1"/>
    <property type="molecule type" value="Genomic_DNA"/>
</dbReference>
<evidence type="ECO:0000313" key="2">
    <source>
        <dbReference type="EMBL" id="ODO10339.1"/>
    </source>
</evidence>
<dbReference type="OrthoDB" id="5556956at2759"/>
<feature type="compositionally biased region" description="Low complexity" evidence="1">
    <location>
        <begin position="78"/>
        <end position="95"/>
    </location>
</feature>
<feature type="compositionally biased region" description="Basic and acidic residues" evidence="1">
    <location>
        <begin position="386"/>
        <end position="405"/>
    </location>
</feature>
<dbReference type="PANTHER" id="PTHR28096">
    <property type="entry name" value="PROTEIN FAF1"/>
    <property type="match status" value="1"/>
</dbReference>
<feature type="compositionally biased region" description="Gly residues" evidence="1">
    <location>
        <begin position="406"/>
        <end position="431"/>
    </location>
</feature>
<organism evidence="2 3">
    <name type="scientific">Cryptococcus amylolentus CBS 6273</name>
    <dbReference type="NCBI Taxonomy" id="1296118"/>
    <lineage>
        <taxon>Eukaryota</taxon>
        <taxon>Fungi</taxon>
        <taxon>Dikarya</taxon>
        <taxon>Basidiomycota</taxon>
        <taxon>Agaricomycotina</taxon>
        <taxon>Tremellomycetes</taxon>
        <taxon>Tremellales</taxon>
        <taxon>Cryptococcaceae</taxon>
        <taxon>Cryptococcus</taxon>
    </lineage>
</organism>
<name>A0A1E3KB47_9TREE</name>
<accession>A0A1E3KB47</accession>
<feature type="compositionally biased region" description="Polar residues" evidence="1">
    <location>
        <begin position="1"/>
        <end position="13"/>
    </location>
</feature>
<comment type="caution">
    <text evidence="2">The sequence shown here is derived from an EMBL/GenBank/DDBJ whole genome shotgun (WGS) entry which is preliminary data.</text>
</comment>
<reference evidence="2 3" key="1">
    <citation type="submission" date="2016-06" db="EMBL/GenBank/DDBJ databases">
        <title>Evolution of pathogenesis and genome organization in the Tremellales.</title>
        <authorList>
            <person name="Cuomo C."/>
            <person name="Litvintseva A."/>
            <person name="Heitman J."/>
            <person name="Chen Y."/>
            <person name="Sun S."/>
            <person name="Springer D."/>
            <person name="Dromer F."/>
            <person name="Young S."/>
            <person name="Zeng Q."/>
            <person name="Chapman S."/>
            <person name="Gujja S."/>
            <person name="Saif S."/>
            <person name="Birren B."/>
        </authorList>
    </citation>
    <scope>NUCLEOTIDE SEQUENCE [LARGE SCALE GENOMIC DNA]</scope>
    <source>
        <strain evidence="2 3">CBS 6273</strain>
    </source>
</reference>
<feature type="region of interest" description="Disordered" evidence="1">
    <location>
        <begin position="299"/>
        <end position="373"/>
    </location>
</feature>
<dbReference type="AlphaFoldDB" id="A0A1E3KB47"/>
<gene>
    <name evidence="2" type="ORF">I350_00934</name>
</gene>